<reference evidence="2 3" key="1">
    <citation type="submission" date="2019-05" db="EMBL/GenBank/DDBJ databases">
        <title>Comparative genomics and metabolomics analyses of clavulanic acid producing Streptomyces species provides insight into specialized metabolism and evolution of beta-lactam biosynthetic gene clusters.</title>
        <authorList>
            <person name="Moore M.A."/>
            <person name="Cruz-Morales P."/>
            <person name="Barona Gomez F."/>
            <person name="Kapil T."/>
        </authorList>
    </citation>
    <scope>NUCLEOTIDE SEQUENCE [LARGE SCALE GENOMIC DNA]</scope>
    <source>
        <strain evidence="2 3">NRRL 5741</strain>
    </source>
</reference>
<dbReference type="EMBL" id="VCLA01000192">
    <property type="protein sequence ID" value="MQT04659.1"/>
    <property type="molecule type" value="Genomic_DNA"/>
</dbReference>
<dbReference type="Gene3D" id="1.10.260.40">
    <property type="entry name" value="lambda repressor-like DNA-binding domains"/>
    <property type="match status" value="1"/>
</dbReference>
<dbReference type="AlphaFoldDB" id="A0A646KQQ0"/>
<sequence>MIETPSPAGEPGHCPGASLAHRLERLFEVVYPAGRGPYSNDEVAALLKERGGPTVSGTYLWQLRRGHRDNPTMRHLEALAGFFRVPAGYFFDEAVATRVEVELNTLERLREAGVQRVALRAVGLSPESMSAVETMIDRVRALEGLPVEPDQPAP</sequence>
<evidence type="ECO:0000313" key="3">
    <source>
        <dbReference type="Proteomes" id="UP000419138"/>
    </source>
</evidence>
<dbReference type="GO" id="GO:0003677">
    <property type="term" value="F:DNA binding"/>
    <property type="evidence" value="ECO:0007669"/>
    <property type="project" value="InterPro"/>
</dbReference>
<dbReference type="InterPro" id="IPR001387">
    <property type="entry name" value="Cro/C1-type_HTH"/>
</dbReference>
<proteinExistence type="predicted"/>
<dbReference type="InterPro" id="IPR010982">
    <property type="entry name" value="Lambda_DNA-bd_dom_sf"/>
</dbReference>
<dbReference type="Proteomes" id="UP000419138">
    <property type="component" value="Unassembled WGS sequence"/>
</dbReference>
<evidence type="ECO:0000259" key="1">
    <source>
        <dbReference type="PROSITE" id="PS50943"/>
    </source>
</evidence>
<comment type="caution">
    <text evidence="2">The sequence shown here is derived from an EMBL/GenBank/DDBJ whole genome shotgun (WGS) entry which is preliminary data.</text>
</comment>
<dbReference type="OrthoDB" id="2679623at2"/>
<dbReference type="RefSeq" id="WP_153525951.1">
    <property type="nucleotide sequence ID" value="NZ_JBEPDZ010000028.1"/>
</dbReference>
<name>A0A646KQQ0_STRJU</name>
<accession>A0A646KQQ0</accession>
<keyword evidence="3" id="KW-1185">Reference proteome</keyword>
<feature type="domain" description="HTH cro/C1-type" evidence="1">
    <location>
        <begin position="55"/>
        <end position="90"/>
    </location>
</feature>
<gene>
    <name evidence="2" type="ORF">FF041_32250</name>
</gene>
<evidence type="ECO:0000313" key="2">
    <source>
        <dbReference type="EMBL" id="MQT04659.1"/>
    </source>
</evidence>
<dbReference type="PROSITE" id="PS50943">
    <property type="entry name" value="HTH_CROC1"/>
    <property type="match status" value="1"/>
</dbReference>
<protein>
    <submittedName>
        <fullName evidence="2">Helix-turn-helix transcriptional regulator</fullName>
    </submittedName>
</protein>
<organism evidence="2 3">
    <name type="scientific">Streptomyces jumonjinensis</name>
    <dbReference type="NCBI Taxonomy" id="1945"/>
    <lineage>
        <taxon>Bacteria</taxon>
        <taxon>Bacillati</taxon>
        <taxon>Actinomycetota</taxon>
        <taxon>Actinomycetes</taxon>
        <taxon>Kitasatosporales</taxon>
        <taxon>Streptomycetaceae</taxon>
        <taxon>Streptomyces</taxon>
    </lineage>
</organism>